<keyword evidence="1" id="KW-0663">Pyridoxal phosphate</keyword>
<proteinExistence type="predicted"/>
<evidence type="ECO:0000313" key="5">
    <source>
        <dbReference type="Proteomes" id="UP000430634"/>
    </source>
</evidence>
<organism evidence="4 5">
    <name type="scientific">Pseudoduganella buxea</name>
    <dbReference type="NCBI Taxonomy" id="1949069"/>
    <lineage>
        <taxon>Bacteria</taxon>
        <taxon>Pseudomonadati</taxon>
        <taxon>Pseudomonadota</taxon>
        <taxon>Betaproteobacteria</taxon>
        <taxon>Burkholderiales</taxon>
        <taxon>Oxalobacteraceae</taxon>
        <taxon>Telluria group</taxon>
        <taxon>Pseudoduganella</taxon>
    </lineage>
</organism>
<keyword evidence="4" id="KW-0808">Transferase</keyword>
<dbReference type="AlphaFoldDB" id="A0A6I3SY26"/>
<dbReference type="InterPro" id="IPR015422">
    <property type="entry name" value="PyrdxlP-dep_Trfase_small"/>
</dbReference>
<dbReference type="EMBL" id="WNKZ01000043">
    <property type="protein sequence ID" value="MTV54118.1"/>
    <property type="molecule type" value="Genomic_DNA"/>
</dbReference>
<dbReference type="PANTHER" id="PTHR43092:SF6">
    <property type="entry name" value="BLR1280 PROTEIN"/>
    <property type="match status" value="1"/>
</dbReference>
<dbReference type="Pfam" id="PF00266">
    <property type="entry name" value="Aminotran_5"/>
    <property type="match status" value="1"/>
</dbReference>
<dbReference type="InterPro" id="IPR000192">
    <property type="entry name" value="Aminotrans_V_dom"/>
</dbReference>
<feature type="compositionally biased region" description="Basic residues" evidence="2">
    <location>
        <begin position="68"/>
        <end position="88"/>
    </location>
</feature>
<dbReference type="PANTHER" id="PTHR43092">
    <property type="entry name" value="L-CYSTEINE DESULFHYDRASE"/>
    <property type="match status" value="1"/>
</dbReference>
<evidence type="ECO:0000313" key="4">
    <source>
        <dbReference type="EMBL" id="MTV54118.1"/>
    </source>
</evidence>
<dbReference type="InterPro" id="IPR015421">
    <property type="entry name" value="PyrdxlP-dep_Trfase_major"/>
</dbReference>
<gene>
    <name evidence="4" type="ORF">GM672_15410</name>
</gene>
<protein>
    <submittedName>
        <fullName evidence="4">Aminotransferase class V-fold PLP-dependent enzyme</fullName>
    </submittedName>
</protein>
<sequence length="586" mass="63078">MPWQCCRSPVRLSCMRQAARWDRRAFSWALAFTVCNLFFSGRPREPAKTGRRPAVLVGECTASSCKCKPHTSRTHSRGRRDQPHRKKISMNNEIDRKSKQNQLSSDAGASDHPAREHDRRSFLRFLSIGAGSAIIGGAFACGRSALAAGTDGSAGVAATTRASALVDDHGFWTSIQDSFIRSTSDVVLNVDAGSVAPKLALRALNRDSSVVEKGVIAGGFTTLASQRATIGSILGAAPDDTALVNGATDGIMHALSGFNWKAGDMIFYTDHEHPNVISVIKSLEFVSKIVPVKITLPTSARVSAAEIAAAVEAKVARHRPAKRSLCALVWSSPTYQTGVMLPIARMAAIARKYDMVSVCDAAHLMGMASIDFSRLDVDFLSTCGHKWQCGPSLTAALLRDPRLAGIWSTNSQRSSGKAFGPSLGFGAEVSKAGVSSVAKFDALIASCSLWDDIGRSKIEAYSLSLGAYLKSRIEQAWGQSSLRSPLADPELLSGITTFDPFADTPLASKPKAYKLFVDQLRDTHGFIVRAVKLPSDGQVRSGIRISTPLWVEQGDIDRLIDVMQKLAKKIQSVKVSIDEVDPTFAL</sequence>
<evidence type="ECO:0000259" key="3">
    <source>
        <dbReference type="Pfam" id="PF00266"/>
    </source>
</evidence>
<reference evidence="4 5" key="1">
    <citation type="submission" date="2019-11" db="EMBL/GenBank/DDBJ databases">
        <title>Type strains purchased from KCTC, JCM and DSMZ.</title>
        <authorList>
            <person name="Lu H."/>
        </authorList>
    </citation>
    <scope>NUCLEOTIDE SEQUENCE [LARGE SCALE GENOMIC DNA]</scope>
    <source>
        <strain evidence="4 5">KCTC 52429</strain>
    </source>
</reference>
<dbReference type="OrthoDB" id="9764293at2"/>
<name>A0A6I3SY26_9BURK</name>
<dbReference type="InterPro" id="IPR015424">
    <property type="entry name" value="PyrdxlP-dep_Trfase"/>
</dbReference>
<dbReference type="Proteomes" id="UP000430634">
    <property type="component" value="Unassembled WGS sequence"/>
</dbReference>
<keyword evidence="4" id="KW-0032">Aminotransferase</keyword>
<feature type="region of interest" description="Disordered" evidence="2">
    <location>
        <begin position="68"/>
        <end position="116"/>
    </location>
</feature>
<dbReference type="Gene3D" id="3.90.1150.10">
    <property type="entry name" value="Aspartate Aminotransferase, domain 1"/>
    <property type="match status" value="1"/>
</dbReference>
<evidence type="ECO:0000256" key="1">
    <source>
        <dbReference type="ARBA" id="ARBA00022898"/>
    </source>
</evidence>
<evidence type="ECO:0000256" key="2">
    <source>
        <dbReference type="SAM" id="MobiDB-lite"/>
    </source>
</evidence>
<dbReference type="SUPFAM" id="SSF53383">
    <property type="entry name" value="PLP-dependent transferases"/>
    <property type="match status" value="1"/>
</dbReference>
<accession>A0A6I3SY26</accession>
<dbReference type="GO" id="GO:0008483">
    <property type="term" value="F:transaminase activity"/>
    <property type="evidence" value="ECO:0007669"/>
    <property type="project" value="UniProtKB-KW"/>
</dbReference>
<comment type="caution">
    <text evidence="4">The sequence shown here is derived from an EMBL/GenBank/DDBJ whole genome shotgun (WGS) entry which is preliminary data.</text>
</comment>
<feature type="domain" description="Aminotransferase class V" evidence="3">
    <location>
        <begin position="225"/>
        <end position="478"/>
    </location>
</feature>
<dbReference type="Gene3D" id="3.40.640.10">
    <property type="entry name" value="Type I PLP-dependent aspartate aminotransferase-like (Major domain)"/>
    <property type="match status" value="1"/>
</dbReference>